<name>A0ACA9MHS8_9GLOM</name>
<feature type="non-terminal residue" evidence="1">
    <location>
        <position position="1"/>
    </location>
</feature>
<gene>
    <name evidence="1" type="ORF">SPELUC_LOCUS6817</name>
</gene>
<protein>
    <submittedName>
        <fullName evidence="1">11080_t:CDS:1</fullName>
    </submittedName>
</protein>
<organism evidence="1 2">
    <name type="scientific">Cetraspora pellucida</name>
    <dbReference type="NCBI Taxonomy" id="1433469"/>
    <lineage>
        <taxon>Eukaryota</taxon>
        <taxon>Fungi</taxon>
        <taxon>Fungi incertae sedis</taxon>
        <taxon>Mucoromycota</taxon>
        <taxon>Glomeromycotina</taxon>
        <taxon>Glomeromycetes</taxon>
        <taxon>Diversisporales</taxon>
        <taxon>Gigasporaceae</taxon>
        <taxon>Cetraspora</taxon>
    </lineage>
</organism>
<sequence>KRKTKNDEKSFALHCDKASDYIVTYYFRLVAKRAEKLTSDSDDQDESFDLDQKKRK</sequence>
<evidence type="ECO:0000313" key="2">
    <source>
        <dbReference type="Proteomes" id="UP000789366"/>
    </source>
</evidence>
<comment type="caution">
    <text evidence="1">The sequence shown here is derived from an EMBL/GenBank/DDBJ whole genome shotgun (WGS) entry which is preliminary data.</text>
</comment>
<accession>A0ACA9MHS8</accession>
<dbReference type="Proteomes" id="UP000789366">
    <property type="component" value="Unassembled WGS sequence"/>
</dbReference>
<keyword evidence="2" id="KW-1185">Reference proteome</keyword>
<proteinExistence type="predicted"/>
<reference evidence="1" key="1">
    <citation type="submission" date="2021-06" db="EMBL/GenBank/DDBJ databases">
        <authorList>
            <person name="Kallberg Y."/>
            <person name="Tangrot J."/>
            <person name="Rosling A."/>
        </authorList>
    </citation>
    <scope>NUCLEOTIDE SEQUENCE</scope>
    <source>
        <strain evidence="1">28 12/20/2015</strain>
    </source>
</reference>
<dbReference type="EMBL" id="CAJVPW010008360">
    <property type="protein sequence ID" value="CAG8592794.1"/>
    <property type="molecule type" value="Genomic_DNA"/>
</dbReference>
<evidence type="ECO:0000313" key="1">
    <source>
        <dbReference type="EMBL" id="CAG8592794.1"/>
    </source>
</evidence>